<gene>
    <name evidence="2" type="ORF">S01H4_35126</name>
</gene>
<evidence type="ECO:0008006" key="3">
    <source>
        <dbReference type="Google" id="ProtNLM"/>
    </source>
</evidence>
<dbReference type="AlphaFoldDB" id="X1A3Y1"/>
<name>X1A3Y1_9ZZZZ</name>
<dbReference type="Pfam" id="PF13576">
    <property type="entry name" value="Pentapeptide_3"/>
    <property type="match status" value="1"/>
</dbReference>
<comment type="caution">
    <text evidence="2">The sequence shown here is derived from an EMBL/GenBank/DDBJ whole genome shotgun (WGS) entry which is preliminary data.</text>
</comment>
<organism evidence="2">
    <name type="scientific">marine sediment metagenome</name>
    <dbReference type="NCBI Taxonomy" id="412755"/>
    <lineage>
        <taxon>unclassified sequences</taxon>
        <taxon>metagenomes</taxon>
        <taxon>ecological metagenomes</taxon>
    </lineage>
</organism>
<feature type="transmembrane region" description="Helical" evidence="1">
    <location>
        <begin position="223"/>
        <end position="240"/>
    </location>
</feature>
<feature type="non-terminal residue" evidence="2">
    <location>
        <position position="1"/>
    </location>
</feature>
<dbReference type="EMBL" id="BART01018641">
    <property type="protein sequence ID" value="GAG76469.1"/>
    <property type="molecule type" value="Genomic_DNA"/>
</dbReference>
<dbReference type="InterPro" id="IPR001646">
    <property type="entry name" value="5peptide_repeat"/>
</dbReference>
<accession>X1A3Y1</accession>
<evidence type="ECO:0000256" key="1">
    <source>
        <dbReference type="SAM" id="Phobius"/>
    </source>
</evidence>
<feature type="transmembrane region" description="Helical" evidence="1">
    <location>
        <begin position="246"/>
        <end position="267"/>
    </location>
</feature>
<protein>
    <recommendedName>
        <fullName evidence="3">Pentapeptide repeat-containing protein</fullName>
    </recommendedName>
</protein>
<reference evidence="2" key="1">
    <citation type="journal article" date="2014" name="Front. Microbiol.">
        <title>High frequency of phylogenetically diverse reductive dehalogenase-homologous genes in deep subseafloor sedimentary metagenomes.</title>
        <authorList>
            <person name="Kawai M."/>
            <person name="Futagami T."/>
            <person name="Toyoda A."/>
            <person name="Takaki Y."/>
            <person name="Nishi S."/>
            <person name="Hori S."/>
            <person name="Arai W."/>
            <person name="Tsubouchi T."/>
            <person name="Morono Y."/>
            <person name="Uchiyama I."/>
            <person name="Ito T."/>
            <person name="Fujiyama A."/>
            <person name="Inagaki F."/>
            <person name="Takami H."/>
        </authorList>
    </citation>
    <scope>NUCLEOTIDE SEQUENCE</scope>
    <source>
        <strain evidence="2">Expedition CK06-06</strain>
    </source>
</reference>
<keyword evidence="1" id="KW-0472">Membrane</keyword>
<keyword evidence="1" id="KW-0812">Transmembrane</keyword>
<dbReference type="Gene3D" id="2.160.20.80">
    <property type="entry name" value="E3 ubiquitin-protein ligase SopA"/>
    <property type="match status" value="1"/>
</dbReference>
<feature type="non-terminal residue" evidence="2">
    <location>
        <position position="296"/>
    </location>
</feature>
<evidence type="ECO:0000313" key="2">
    <source>
        <dbReference type="EMBL" id="GAG76469.1"/>
    </source>
</evidence>
<proteinExistence type="predicted"/>
<sequence>DEKTEDEFKKALKEYADEIKKEDKDHDFSVFIFVGEIDFINDLKITTFTNANFEGATFEDNANFNRTTFEGRASFENVGFESDVYFEQVIFKVNSNFLGSTFKGNIFFTEATLVFATWLEIKLLKKGIIKFEKTNLEGVILDLDLAEGVLIDFTNTLLMNTKINREQISNHILQKESKEFSQAREIYLLLKNNFRTLGRYSDESWAFKKEKDMERKSNFHFKSLHKWFWSFFLNVIYGYGEKPGRVMALAMVIIIIFAFIFMSYGLIDETNLDTLPKFNILKELFMGIKDGDLSVR</sequence>
<keyword evidence="1" id="KW-1133">Transmembrane helix</keyword>